<evidence type="ECO:0000256" key="13">
    <source>
        <dbReference type="ARBA" id="ARBA00023136"/>
    </source>
</evidence>
<evidence type="ECO:0000256" key="18">
    <source>
        <dbReference type="ARBA" id="ARBA00049504"/>
    </source>
</evidence>
<feature type="transmembrane region" description="Helical" evidence="19">
    <location>
        <begin position="57"/>
        <end position="76"/>
    </location>
</feature>
<evidence type="ECO:0000256" key="15">
    <source>
        <dbReference type="ARBA" id="ARBA00032605"/>
    </source>
</evidence>
<dbReference type="GO" id="GO:0051073">
    <property type="term" value="F:adenosylcobinamide-GDP ribazoletransferase activity"/>
    <property type="evidence" value="ECO:0007669"/>
    <property type="project" value="UniProtKB-UniRule"/>
</dbReference>
<evidence type="ECO:0000256" key="12">
    <source>
        <dbReference type="ARBA" id="ARBA00022989"/>
    </source>
</evidence>
<keyword evidence="8 19" id="KW-0169">Cobalamin biosynthesis</keyword>
<dbReference type="AlphaFoldDB" id="A0A7D5QY57"/>
<feature type="transmembrane region" description="Helical" evidence="19">
    <location>
        <begin position="176"/>
        <end position="209"/>
    </location>
</feature>
<dbReference type="PANTHER" id="PTHR34148:SF1">
    <property type="entry name" value="ADENOSYLCOBINAMIDE-GDP RIBAZOLETRANSFERASE"/>
    <property type="match status" value="1"/>
</dbReference>
<dbReference type="UniPathway" id="UPA00148">
    <property type="reaction ID" value="UER00238"/>
</dbReference>
<keyword evidence="10 19" id="KW-0812">Transmembrane</keyword>
<keyword evidence="11 19" id="KW-0460">Magnesium</keyword>
<comment type="pathway">
    <text evidence="3 19">Cofactor biosynthesis; adenosylcobalamin biosynthesis; adenosylcobalamin from cob(II)yrinate a,c-diamide: step 7/7.</text>
</comment>
<evidence type="ECO:0000256" key="4">
    <source>
        <dbReference type="ARBA" id="ARBA00010561"/>
    </source>
</evidence>
<evidence type="ECO:0000256" key="10">
    <source>
        <dbReference type="ARBA" id="ARBA00022692"/>
    </source>
</evidence>
<evidence type="ECO:0000256" key="3">
    <source>
        <dbReference type="ARBA" id="ARBA00004663"/>
    </source>
</evidence>
<organism evidence="20 21">
    <name type="scientific">Nitrosopumilus cobalaminigenes</name>
    <dbReference type="NCBI Taxonomy" id="1470066"/>
    <lineage>
        <taxon>Archaea</taxon>
        <taxon>Nitrososphaerota</taxon>
        <taxon>Nitrososphaeria</taxon>
        <taxon>Nitrosopumilales</taxon>
        <taxon>Nitrosopumilaceae</taxon>
        <taxon>Nitrosopumilus</taxon>
    </lineage>
</organism>
<evidence type="ECO:0000256" key="16">
    <source>
        <dbReference type="ARBA" id="ARBA00032853"/>
    </source>
</evidence>
<comment type="catalytic activity">
    <reaction evidence="17 19">
        <text>alpha-ribazole + adenosylcob(III)inamide-GDP = adenosylcob(III)alamin + GMP + H(+)</text>
        <dbReference type="Rhea" id="RHEA:16049"/>
        <dbReference type="ChEBI" id="CHEBI:10329"/>
        <dbReference type="ChEBI" id="CHEBI:15378"/>
        <dbReference type="ChEBI" id="CHEBI:18408"/>
        <dbReference type="ChEBI" id="CHEBI:58115"/>
        <dbReference type="ChEBI" id="CHEBI:60487"/>
        <dbReference type="EC" id="2.7.8.26"/>
    </reaction>
</comment>
<dbReference type="PANTHER" id="PTHR34148">
    <property type="entry name" value="ADENOSYLCOBINAMIDE-GDP RIBAZOLETRANSFERASE"/>
    <property type="match status" value="1"/>
</dbReference>
<dbReference type="RefSeq" id="WP_179360652.1">
    <property type="nucleotide sequence ID" value="NZ_CP026993.1"/>
</dbReference>
<evidence type="ECO:0000256" key="19">
    <source>
        <dbReference type="HAMAP-Rule" id="MF_00719"/>
    </source>
</evidence>
<protein>
    <recommendedName>
        <fullName evidence="6 19">Adenosylcobinamide-GDP ribazoletransferase</fullName>
        <ecNumber evidence="5 19">2.7.8.26</ecNumber>
    </recommendedName>
    <alternativeName>
        <fullName evidence="16 19">Cobalamin synthase</fullName>
    </alternativeName>
    <alternativeName>
        <fullName evidence="15 19">Cobalamin-5'-phosphate synthase</fullName>
    </alternativeName>
</protein>
<dbReference type="InterPro" id="IPR003805">
    <property type="entry name" value="CobS"/>
</dbReference>
<gene>
    <name evidence="19 20" type="primary">cobS</name>
    <name evidence="20" type="ORF">C5F47_08295</name>
</gene>
<dbReference type="GO" id="GO:0009236">
    <property type="term" value="P:cobalamin biosynthetic process"/>
    <property type="evidence" value="ECO:0007669"/>
    <property type="project" value="UniProtKB-UniRule"/>
</dbReference>
<sequence length="241" mass="25419">MLKEIGSVFSFLTIFPSSNATLDNIAKYMFVFPIVGIVIGLLIGSLGFGLSFILEPLLVSLLVVASIAIVTGIHHADGLADFADGLMVKGTKEKKLQAMKDLSTGSAGIVAIVLYFVGLIITISLTSGFDLFKAILISEILAKFSMVLMASLGKSASLGSNSPFVVFMKDKKKLSAAFLIMIIPVIVIGETTGLIMLGVTIILTLFLLAISTRSFGGITGDVLGATNEFTRLASLMVFVSI</sequence>
<feature type="transmembrane region" description="Helical" evidence="19">
    <location>
        <begin position="102"/>
        <end position="123"/>
    </location>
</feature>
<proteinExistence type="inferred from homology"/>
<evidence type="ECO:0000313" key="21">
    <source>
        <dbReference type="Proteomes" id="UP000509771"/>
    </source>
</evidence>
<dbReference type="HAMAP" id="MF_00719">
    <property type="entry name" value="CobS"/>
    <property type="match status" value="1"/>
</dbReference>
<evidence type="ECO:0000256" key="7">
    <source>
        <dbReference type="ARBA" id="ARBA00022475"/>
    </source>
</evidence>
<evidence type="ECO:0000256" key="5">
    <source>
        <dbReference type="ARBA" id="ARBA00013200"/>
    </source>
</evidence>
<feature type="transmembrane region" description="Helical" evidence="19">
    <location>
        <begin position="30"/>
        <end position="50"/>
    </location>
</feature>
<keyword evidence="21" id="KW-1185">Reference proteome</keyword>
<comment type="function">
    <text evidence="14 19">Joins adenosylcobinamide-GDP and alpha-ribazole to generate adenosylcobalamin (Ado-cobalamin). Also synthesizes adenosylcobalamin 5'-phosphate from adenosylcobinamide-GDP and alpha-ribazole 5'-phosphate.</text>
</comment>
<keyword evidence="13 19" id="KW-0472">Membrane</keyword>
<comment type="catalytic activity">
    <reaction evidence="18 19">
        <text>alpha-ribazole 5'-phosphate + adenosylcob(III)inamide-GDP = adenosylcob(III)alamin 5'-phosphate + GMP + H(+)</text>
        <dbReference type="Rhea" id="RHEA:23560"/>
        <dbReference type="ChEBI" id="CHEBI:15378"/>
        <dbReference type="ChEBI" id="CHEBI:57918"/>
        <dbReference type="ChEBI" id="CHEBI:58115"/>
        <dbReference type="ChEBI" id="CHEBI:60487"/>
        <dbReference type="ChEBI" id="CHEBI:60493"/>
        <dbReference type="EC" id="2.7.8.26"/>
    </reaction>
</comment>
<accession>A0A7D5QY57</accession>
<reference evidence="20 21" key="1">
    <citation type="submission" date="2018-02" db="EMBL/GenBank/DDBJ databases">
        <title>Complete genome of Nitrosopumilus cobalaminigenes HCA1.</title>
        <authorList>
            <person name="Qin W."/>
            <person name="Zheng Y."/>
            <person name="Stahl D.A."/>
        </authorList>
    </citation>
    <scope>NUCLEOTIDE SEQUENCE [LARGE SCALE GENOMIC DNA]</scope>
    <source>
        <strain evidence="20 21">HCA1</strain>
    </source>
</reference>
<dbReference type="Pfam" id="PF02654">
    <property type="entry name" value="CobS"/>
    <property type="match status" value="1"/>
</dbReference>
<evidence type="ECO:0000256" key="2">
    <source>
        <dbReference type="ARBA" id="ARBA00004651"/>
    </source>
</evidence>
<dbReference type="OrthoDB" id="11748at2157"/>
<comment type="similarity">
    <text evidence="4 19">Belongs to the CobS family.</text>
</comment>
<evidence type="ECO:0000313" key="20">
    <source>
        <dbReference type="EMBL" id="QLH03536.1"/>
    </source>
</evidence>
<dbReference type="EMBL" id="CP026993">
    <property type="protein sequence ID" value="QLH03536.1"/>
    <property type="molecule type" value="Genomic_DNA"/>
</dbReference>
<dbReference type="KEGG" id="ncl:C5F47_08295"/>
<keyword evidence="9 19" id="KW-0808">Transferase</keyword>
<dbReference type="GO" id="GO:0005886">
    <property type="term" value="C:plasma membrane"/>
    <property type="evidence" value="ECO:0007669"/>
    <property type="project" value="UniProtKB-SubCell"/>
</dbReference>
<keyword evidence="7 19" id="KW-1003">Cell membrane</keyword>
<evidence type="ECO:0000256" key="1">
    <source>
        <dbReference type="ARBA" id="ARBA00001946"/>
    </source>
</evidence>
<evidence type="ECO:0000256" key="9">
    <source>
        <dbReference type="ARBA" id="ARBA00022679"/>
    </source>
</evidence>
<evidence type="ECO:0000256" key="14">
    <source>
        <dbReference type="ARBA" id="ARBA00025228"/>
    </source>
</evidence>
<evidence type="ECO:0000256" key="17">
    <source>
        <dbReference type="ARBA" id="ARBA00048623"/>
    </source>
</evidence>
<dbReference type="GO" id="GO:0008818">
    <property type="term" value="F:cobalamin 5'-phosphate synthase activity"/>
    <property type="evidence" value="ECO:0007669"/>
    <property type="project" value="UniProtKB-UniRule"/>
</dbReference>
<comment type="cofactor">
    <cofactor evidence="1 19">
        <name>Mg(2+)</name>
        <dbReference type="ChEBI" id="CHEBI:18420"/>
    </cofactor>
</comment>
<evidence type="ECO:0000256" key="11">
    <source>
        <dbReference type="ARBA" id="ARBA00022842"/>
    </source>
</evidence>
<keyword evidence="12 19" id="KW-1133">Transmembrane helix</keyword>
<dbReference type="EC" id="2.7.8.26" evidence="5 19"/>
<name>A0A7D5QY57_9ARCH</name>
<dbReference type="NCBIfam" id="TIGR00317">
    <property type="entry name" value="cobS"/>
    <property type="match status" value="1"/>
</dbReference>
<dbReference type="Proteomes" id="UP000509771">
    <property type="component" value="Chromosome"/>
</dbReference>
<comment type="subcellular location">
    <subcellularLocation>
        <location evidence="2 19">Cell membrane</location>
        <topology evidence="2 19">Multi-pass membrane protein</topology>
    </subcellularLocation>
</comment>
<dbReference type="GeneID" id="56060055"/>
<evidence type="ECO:0000256" key="6">
    <source>
        <dbReference type="ARBA" id="ARBA00015850"/>
    </source>
</evidence>
<evidence type="ECO:0000256" key="8">
    <source>
        <dbReference type="ARBA" id="ARBA00022573"/>
    </source>
</evidence>